<organism evidence="16 17">
    <name type="scientific">Glutamicibacter creatinolyticus</name>
    <dbReference type="NCBI Taxonomy" id="162496"/>
    <lineage>
        <taxon>Bacteria</taxon>
        <taxon>Bacillati</taxon>
        <taxon>Actinomycetota</taxon>
        <taxon>Actinomycetes</taxon>
        <taxon>Micrococcales</taxon>
        <taxon>Micrococcaceae</taxon>
        <taxon>Glutamicibacter</taxon>
    </lineage>
</organism>
<name>A0A5B7WRM3_9MICC</name>
<dbReference type="InterPro" id="IPR050428">
    <property type="entry name" value="TCS_sensor_his_kinase"/>
</dbReference>
<keyword evidence="4" id="KW-1003">Cell membrane</keyword>
<evidence type="ECO:0000256" key="7">
    <source>
        <dbReference type="ARBA" id="ARBA00022692"/>
    </source>
</evidence>
<evidence type="ECO:0000256" key="4">
    <source>
        <dbReference type="ARBA" id="ARBA00022475"/>
    </source>
</evidence>
<evidence type="ECO:0000256" key="3">
    <source>
        <dbReference type="ARBA" id="ARBA00012438"/>
    </source>
</evidence>
<dbReference type="Gene3D" id="1.10.287.130">
    <property type="match status" value="1"/>
</dbReference>
<dbReference type="SMART" id="SM00387">
    <property type="entry name" value="HATPase_c"/>
    <property type="match status" value="1"/>
</dbReference>
<evidence type="ECO:0000259" key="15">
    <source>
        <dbReference type="PROSITE" id="PS50109"/>
    </source>
</evidence>
<dbReference type="GO" id="GO:0006355">
    <property type="term" value="P:regulation of DNA-templated transcription"/>
    <property type="evidence" value="ECO:0007669"/>
    <property type="project" value="InterPro"/>
</dbReference>
<dbReference type="SUPFAM" id="SSF55874">
    <property type="entry name" value="ATPase domain of HSP90 chaperone/DNA topoisomerase II/histidine kinase"/>
    <property type="match status" value="1"/>
</dbReference>
<keyword evidence="13 14" id="KW-0472">Membrane</keyword>
<dbReference type="Gene3D" id="3.30.450.20">
    <property type="entry name" value="PAS domain"/>
    <property type="match status" value="2"/>
</dbReference>
<protein>
    <recommendedName>
        <fullName evidence="3">histidine kinase</fullName>
        <ecNumber evidence="3">2.7.13.3</ecNumber>
    </recommendedName>
</protein>
<dbReference type="GO" id="GO:0005524">
    <property type="term" value="F:ATP binding"/>
    <property type="evidence" value="ECO:0007669"/>
    <property type="project" value="UniProtKB-KW"/>
</dbReference>
<dbReference type="InterPro" id="IPR035965">
    <property type="entry name" value="PAS-like_dom_sf"/>
</dbReference>
<evidence type="ECO:0000256" key="8">
    <source>
        <dbReference type="ARBA" id="ARBA00022741"/>
    </source>
</evidence>
<keyword evidence="6" id="KW-0808">Transferase</keyword>
<accession>A0A5B7WRM3</accession>
<dbReference type="PANTHER" id="PTHR45436">
    <property type="entry name" value="SENSOR HISTIDINE KINASE YKOH"/>
    <property type="match status" value="1"/>
</dbReference>
<reference evidence="16 17" key="1">
    <citation type="submission" date="2018-12" db="EMBL/GenBank/DDBJ databases">
        <title>Complete Genome Sequence of Glutamicibacter creatinolyticus strain LGCM259,isolated from an abscess of a 12-year-old mare in Italy.</title>
        <authorList>
            <person name="Santos R.G."/>
            <person name="Silva A.L."/>
            <person name="Seyffert N."/>
            <person name="Castro T.L.P."/>
            <person name="Attili A.R."/>
            <person name="Rifici C."/>
            <person name="Mazzullo G."/>
            <person name="Brenig B."/>
            <person name="Venanzi F."/>
            <person name="Azevedo V."/>
        </authorList>
    </citation>
    <scope>NUCLEOTIDE SEQUENCE [LARGE SCALE GENOMIC DNA]</scope>
    <source>
        <strain evidence="16 17">LGCM 259</strain>
    </source>
</reference>
<feature type="domain" description="Histidine kinase" evidence="15">
    <location>
        <begin position="344"/>
        <end position="535"/>
    </location>
</feature>
<feature type="transmembrane region" description="Helical" evidence="14">
    <location>
        <begin position="181"/>
        <end position="204"/>
    </location>
</feature>
<keyword evidence="9 16" id="KW-0418">Kinase</keyword>
<dbReference type="InterPro" id="IPR005467">
    <property type="entry name" value="His_kinase_dom"/>
</dbReference>
<dbReference type="EC" id="2.7.13.3" evidence="3"/>
<dbReference type="SUPFAM" id="SSF55785">
    <property type="entry name" value="PYP-like sensor domain (PAS domain)"/>
    <property type="match status" value="1"/>
</dbReference>
<comment type="catalytic activity">
    <reaction evidence="1">
        <text>ATP + protein L-histidine = ADP + protein N-phospho-L-histidine.</text>
        <dbReference type="EC" id="2.7.13.3"/>
    </reaction>
</comment>
<dbReference type="SUPFAM" id="SSF103190">
    <property type="entry name" value="Sensory domain-like"/>
    <property type="match status" value="1"/>
</dbReference>
<dbReference type="Gene3D" id="3.30.565.10">
    <property type="entry name" value="Histidine kinase-like ATPase, C-terminal domain"/>
    <property type="match status" value="1"/>
</dbReference>
<keyword evidence="5" id="KW-0597">Phosphoprotein</keyword>
<evidence type="ECO:0000256" key="10">
    <source>
        <dbReference type="ARBA" id="ARBA00022840"/>
    </source>
</evidence>
<evidence type="ECO:0000256" key="5">
    <source>
        <dbReference type="ARBA" id="ARBA00022553"/>
    </source>
</evidence>
<dbReference type="Pfam" id="PF02518">
    <property type="entry name" value="HATPase_c"/>
    <property type="match status" value="1"/>
</dbReference>
<dbReference type="InterPro" id="IPR004358">
    <property type="entry name" value="Sig_transdc_His_kin-like_C"/>
</dbReference>
<evidence type="ECO:0000313" key="16">
    <source>
        <dbReference type="EMBL" id="QCY46607.1"/>
    </source>
</evidence>
<dbReference type="SMART" id="SM00091">
    <property type="entry name" value="PAS"/>
    <property type="match status" value="1"/>
</dbReference>
<dbReference type="KEGG" id="gcr:GcLGCM259_0851"/>
<dbReference type="Pfam" id="PF17203">
    <property type="entry name" value="sCache_3_2"/>
    <property type="match status" value="1"/>
</dbReference>
<keyword evidence="12" id="KW-0902">Two-component regulatory system</keyword>
<dbReference type="PRINTS" id="PR00344">
    <property type="entry name" value="BCTRLSENSOR"/>
</dbReference>
<dbReference type="CDD" id="cd18773">
    <property type="entry name" value="PDC1_HK_sensor"/>
    <property type="match status" value="1"/>
</dbReference>
<dbReference type="InterPro" id="IPR033463">
    <property type="entry name" value="sCache_3"/>
</dbReference>
<evidence type="ECO:0000256" key="14">
    <source>
        <dbReference type="SAM" id="Phobius"/>
    </source>
</evidence>
<evidence type="ECO:0000313" key="17">
    <source>
        <dbReference type="Proteomes" id="UP000307000"/>
    </source>
</evidence>
<dbReference type="GO" id="GO:0000160">
    <property type="term" value="P:phosphorelay signal transduction system"/>
    <property type="evidence" value="ECO:0007669"/>
    <property type="project" value="UniProtKB-KW"/>
</dbReference>
<evidence type="ECO:0000256" key="13">
    <source>
        <dbReference type="ARBA" id="ARBA00023136"/>
    </source>
</evidence>
<dbReference type="InterPro" id="IPR029151">
    <property type="entry name" value="Sensor-like_sf"/>
</dbReference>
<dbReference type="GO" id="GO:0004673">
    <property type="term" value="F:protein histidine kinase activity"/>
    <property type="evidence" value="ECO:0007669"/>
    <property type="project" value="UniProtKB-EC"/>
</dbReference>
<dbReference type="InterPro" id="IPR013767">
    <property type="entry name" value="PAS_fold"/>
</dbReference>
<dbReference type="InterPro" id="IPR003594">
    <property type="entry name" value="HATPase_dom"/>
</dbReference>
<gene>
    <name evidence="16" type="ORF">GcLGCM259_0851</name>
</gene>
<proteinExistence type="predicted"/>
<comment type="subcellular location">
    <subcellularLocation>
        <location evidence="2">Cell membrane</location>
        <topology evidence="2">Multi-pass membrane protein</topology>
    </subcellularLocation>
</comment>
<evidence type="ECO:0000256" key="12">
    <source>
        <dbReference type="ARBA" id="ARBA00023012"/>
    </source>
</evidence>
<evidence type="ECO:0000256" key="1">
    <source>
        <dbReference type="ARBA" id="ARBA00000085"/>
    </source>
</evidence>
<dbReference type="InterPro" id="IPR000014">
    <property type="entry name" value="PAS"/>
</dbReference>
<keyword evidence="17" id="KW-1185">Reference proteome</keyword>
<dbReference type="RefSeq" id="WP_246049770.1">
    <property type="nucleotide sequence ID" value="NZ_CP034412.1"/>
</dbReference>
<dbReference type="AlphaFoldDB" id="A0A5B7WRM3"/>
<keyword evidence="7 14" id="KW-0812">Transmembrane</keyword>
<dbReference type="PROSITE" id="PS50109">
    <property type="entry name" value="HIS_KIN"/>
    <property type="match status" value="1"/>
</dbReference>
<keyword evidence="8" id="KW-0547">Nucleotide-binding</keyword>
<dbReference type="InterPro" id="IPR036890">
    <property type="entry name" value="HATPase_C_sf"/>
</dbReference>
<evidence type="ECO:0000256" key="2">
    <source>
        <dbReference type="ARBA" id="ARBA00004651"/>
    </source>
</evidence>
<dbReference type="PANTHER" id="PTHR45436:SF5">
    <property type="entry name" value="SENSOR HISTIDINE KINASE TRCS"/>
    <property type="match status" value="1"/>
</dbReference>
<dbReference type="EMBL" id="CP034412">
    <property type="protein sequence ID" value="QCY46607.1"/>
    <property type="molecule type" value="Genomic_DNA"/>
</dbReference>
<dbReference type="Proteomes" id="UP000307000">
    <property type="component" value="Chromosome"/>
</dbReference>
<dbReference type="GO" id="GO:0005886">
    <property type="term" value="C:plasma membrane"/>
    <property type="evidence" value="ECO:0007669"/>
    <property type="project" value="UniProtKB-SubCell"/>
</dbReference>
<dbReference type="Pfam" id="PF00989">
    <property type="entry name" value="PAS"/>
    <property type="match status" value="1"/>
</dbReference>
<keyword evidence="11 14" id="KW-1133">Transmembrane helix</keyword>
<dbReference type="Pfam" id="PF14689">
    <property type="entry name" value="SPOB_a"/>
    <property type="match status" value="1"/>
</dbReference>
<feature type="transmembrane region" description="Helical" evidence="14">
    <location>
        <begin position="21"/>
        <end position="42"/>
    </location>
</feature>
<evidence type="ECO:0000256" key="11">
    <source>
        <dbReference type="ARBA" id="ARBA00022989"/>
    </source>
</evidence>
<evidence type="ECO:0000256" key="6">
    <source>
        <dbReference type="ARBA" id="ARBA00022679"/>
    </source>
</evidence>
<keyword evidence="10" id="KW-0067">ATP-binding</keyword>
<dbReference type="InterPro" id="IPR039506">
    <property type="entry name" value="SPOB_a"/>
</dbReference>
<evidence type="ECO:0000256" key="9">
    <source>
        <dbReference type="ARBA" id="ARBA00022777"/>
    </source>
</evidence>
<sequence>MKTAHAARGRKPGRQLTLAGQYLIMQLLIIGVVLTGVIAVSVNQATNNFEKSETRRSLSAAESLASNPLLRALLPDAAPEMGSALPAMAESARSISGLDFVAIADAAGTIITSSYPDEVNSSILTPDSTVTQGRAWRGERVHDGKHELIAHIPVLNEEGKLIGIVGAGQSYPNTAELLREIAPSVLFTLLVCILLGAGGSVLLARKVKHQTRGMEPRDITKLFEHREALLHGVKEGVISVSPNHRITLANDVAIELLRLPEDCVGRTLEELNVAPQVTRALLTQQEEADRQFLIGERVLVFNRMPISRGERDLGSVTTFRDRTELSRLEQELGNTKATSDMLRAQTHEFANQLHAISGLIKLEEYGEVERFIEGVSLSRSQLFDSVSTSIEDPTVAALLIAKASVASERGIQLELNEESRLSRCEEALARDLTTVVGNLTDNAIEALTQIRDAHIQITIKDTDSQIAITVADNGPGIDDGVIEEIFAQGFSTKDHHAAGGRGFGLALARLVCQRHGGHVMARNDNGALFTATLAK</sequence>